<evidence type="ECO:0000313" key="2">
    <source>
        <dbReference type="Proteomes" id="UP000319557"/>
    </source>
</evidence>
<keyword evidence="2" id="KW-1185">Reference proteome</keyword>
<gene>
    <name evidence="1" type="ORF">EC9_31250</name>
</gene>
<name>A0A517M235_9BACT</name>
<evidence type="ECO:0000313" key="1">
    <source>
        <dbReference type="EMBL" id="QDS88930.1"/>
    </source>
</evidence>
<protein>
    <submittedName>
        <fullName evidence="1">Uncharacterized protein</fullName>
    </submittedName>
</protein>
<organism evidence="1 2">
    <name type="scientific">Rosistilla ulvae</name>
    <dbReference type="NCBI Taxonomy" id="1930277"/>
    <lineage>
        <taxon>Bacteria</taxon>
        <taxon>Pseudomonadati</taxon>
        <taxon>Planctomycetota</taxon>
        <taxon>Planctomycetia</taxon>
        <taxon>Pirellulales</taxon>
        <taxon>Pirellulaceae</taxon>
        <taxon>Rosistilla</taxon>
    </lineage>
</organism>
<accession>A0A517M235</accession>
<reference evidence="1 2" key="1">
    <citation type="submission" date="2019-02" db="EMBL/GenBank/DDBJ databases">
        <title>Deep-cultivation of Planctomycetes and their phenomic and genomic characterization uncovers novel biology.</title>
        <authorList>
            <person name="Wiegand S."/>
            <person name="Jogler M."/>
            <person name="Boedeker C."/>
            <person name="Pinto D."/>
            <person name="Vollmers J."/>
            <person name="Rivas-Marin E."/>
            <person name="Kohn T."/>
            <person name="Peeters S.H."/>
            <person name="Heuer A."/>
            <person name="Rast P."/>
            <person name="Oberbeckmann S."/>
            <person name="Bunk B."/>
            <person name="Jeske O."/>
            <person name="Meyerdierks A."/>
            <person name="Storesund J.E."/>
            <person name="Kallscheuer N."/>
            <person name="Luecker S."/>
            <person name="Lage O.M."/>
            <person name="Pohl T."/>
            <person name="Merkel B.J."/>
            <person name="Hornburger P."/>
            <person name="Mueller R.-W."/>
            <person name="Bruemmer F."/>
            <person name="Labrenz M."/>
            <person name="Spormann A.M."/>
            <person name="Op den Camp H."/>
            <person name="Overmann J."/>
            <person name="Amann R."/>
            <person name="Jetten M.S.M."/>
            <person name="Mascher T."/>
            <person name="Medema M.H."/>
            <person name="Devos D.P."/>
            <person name="Kaster A.-K."/>
            <person name="Ovreas L."/>
            <person name="Rohde M."/>
            <person name="Galperin M.Y."/>
            <person name="Jogler C."/>
        </authorList>
    </citation>
    <scope>NUCLEOTIDE SEQUENCE [LARGE SCALE GENOMIC DNA]</scope>
    <source>
        <strain evidence="1 2">EC9</strain>
    </source>
</reference>
<dbReference type="Proteomes" id="UP000319557">
    <property type="component" value="Chromosome"/>
</dbReference>
<sequence precursor="true">MLFGHFSRSTAFLREAVAADRAARLDPFVPHQHVTQAAPLQLKPSPADGAENCYHSRLTLPDFEANIAPHWCCQSEPHRNCVHPPDVVLRDIFRCFWKHFRDALCEPVETLSENRRMACHLHLHRKRKRPPLLSYKFRRSSWTVCYGSDRLGSQRARPPCQPLWFSVTTPTSSCDKI</sequence>
<proteinExistence type="predicted"/>
<dbReference type="EMBL" id="CP036261">
    <property type="protein sequence ID" value="QDS88930.1"/>
    <property type="molecule type" value="Genomic_DNA"/>
</dbReference>
<dbReference type="KEGG" id="ruv:EC9_31250"/>
<dbReference type="AlphaFoldDB" id="A0A517M235"/>